<dbReference type="EMBL" id="JARK01001416">
    <property type="protein sequence ID" value="EYC05829.1"/>
    <property type="molecule type" value="Genomic_DNA"/>
</dbReference>
<reference evidence="2" key="1">
    <citation type="journal article" date="2015" name="Nat. Genet.">
        <title>The genome and transcriptome of the zoonotic hookworm Ancylostoma ceylanicum identify infection-specific gene families.</title>
        <authorList>
            <person name="Schwarz E.M."/>
            <person name="Hu Y."/>
            <person name="Antoshechkin I."/>
            <person name="Miller M.M."/>
            <person name="Sternberg P.W."/>
            <person name="Aroian R.V."/>
        </authorList>
    </citation>
    <scope>NUCLEOTIDE SEQUENCE</scope>
    <source>
        <strain evidence="2">HY135</strain>
    </source>
</reference>
<dbReference type="AlphaFoldDB" id="A0A016TS03"/>
<protein>
    <submittedName>
        <fullName evidence="1">Uncharacterized protein</fullName>
    </submittedName>
</protein>
<comment type="caution">
    <text evidence="1">The sequence shown here is derived from an EMBL/GenBank/DDBJ whole genome shotgun (WGS) entry which is preliminary data.</text>
</comment>
<evidence type="ECO:0000313" key="1">
    <source>
        <dbReference type="EMBL" id="EYC05829.1"/>
    </source>
</evidence>
<organism evidence="1 2">
    <name type="scientific">Ancylostoma ceylanicum</name>
    <dbReference type="NCBI Taxonomy" id="53326"/>
    <lineage>
        <taxon>Eukaryota</taxon>
        <taxon>Metazoa</taxon>
        <taxon>Ecdysozoa</taxon>
        <taxon>Nematoda</taxon>
        <taxon>Chromadorea</taxon>
        <taxon>Rhabditida</taxon>
        <taxon>Rhabditina</taxon>
        <taxon>Rhabditomorpha</taxon>
        <taxon>Strongyloidea</taxon>
        <taxon>Ancylostomatidae</taxon>
        <taxon>Ancylostomatinae</taxon>
        <taxon>Ancylostoma</taxon>
    </lineage>
</organism>
<accession>A0A016TS03</accession>
<dbReference type="Proteomes" id="UP000024635">
    <property type="component" value="Unassembled WGS sequence"/>
</dbReference>
<sequence length="111" mass="11961">MTTSALVFVPSAGPAQPAALESLRFFRFRANSESYSASTSLSTNTRTQHSTAATCLRVTPSTSSHHLPYNSEHVMSYMLSGTLTVCSSTDSLTPTLSFPSNTSESLFNLFK</sequence>
<keyword evidence="2" id="KW-1185">Reference proteome</keyword>
<gene>
    <name evidence="1" type="primary">Acey_s0080.g1386</name>
    <name evidence="1" type="ORF">Y032_0080g1386</name>
</gene>
<proteinExistence type="predicted"/>
<evidence type="ECO:0000313" key="2">
    <source>
        <dbReference type="Proteomes" id="UP000024635"/>
    </source>
</evidence>
<name>A0A016TS03_9BILA</name>